<reference evidence="2 3" key="1">
    <citation type="journal article" date="2012" name="J. Bacteriol.">
        <title>Genome Sequence of Nitratireductor indicus Type Strain C115.</title>
        <authorList>
            <person name="Lai Q."/>
            <person name="Li G."/>
            <person name="Yu Z."/>
            <person name="Shao Z."/>
        </authorList>
    </citation>
    <scope>NUCLEOTIDE SEQUENCE [LARGE SCALE GENOMIC DNA]</scope>
    <source>
        <strain evidence="2 3">C115</strain>
    </source>
</reference>
<dbReference type="AlphaFoldDB" id="K2PKP2"/>
<proteinExistence type="predicted"/>
<evidence type="ECO:0000313" key="2">
    <source>
        <dbReference type="EMBL" id="EKF41662.1"/>
    </source>
</evidence>
<dbReference type="Proteomes" id="UP000007374">
    <property type="component" value="Unassembled WGS sequence"/>
</dbReference>
<dbReference type="RefSeq" id="WP_009450902.1">
    <property type="nucleotide sequence ID" value="NZ_AMSI01000009.1"/>
</dbReference>
<protein>
    <recommendedName>
        <fullName evidence="4">Helix-turn-helix domain-containing protein</fullName>
    </recommendedName>
</protein>
<sequence length="187" mass="20063">MSKAAREWFKRQKIEDKSLTAILQALAASTEDGVCRITQKKLTSKSGLGERTVRAGISTLEVLGVVHRTKQPGWGKRGRAVDVICLALDLDFDIDREAVLAAKSGKGISGKPAGVPHGELSGNFAGAPTLGRCVQDHASSTRQESQHVGSECPAWSNRSGDHGRHRAIQAIGMGKTRARHRCHLPLA</sequence>
<gene>
    <name evidence="2" type="ORF">NA8A_13634</name>
</gene>
<feature type="region of interest" description="Disordered" evidence="1">
    <location>
        <begin position="136"/>
        <end position="164"/>
    </location>
</feature>
<comment type="caution">
    <text evidence="2">The sequence shown here is derived from an EMBL/GenBank/DDBJ whole genome shotgun (WGS) entry which is preliminary data.</text>
</comment>
<feature type="compositionally biased region" description="Polar residues" evidence="1">
    <location>
        <begin position="137"/>
        <end position="148"/>
    </location>
</feature>
<evidence type="ECO:0000313" key="3">
    <source>
        <dbReference type="Proteomes" id="UP000007374"/>
    </source>
</evidence>
<accession>K2PKP2</accession>
<evidence type="ECO:0000256" key="1">
    <source>
        <dbReference type="SAM" id="MobiDB-lite"/>
    </source>
</evidence>
<keyword evidence="3" id="KW-1185">Reference proteome</keyword>
<evidence type="ECO:0008006" key="4">
    <source>
        <dbReference type="Google" id="ProtNLM"/>
    </source>
</evidence>
<name>K2PKP2_9HYPH</name>
<dbReference type="EMBL" id="AMSI01000009">
    <property type="protein sequence ID" value="EKF41662.1"/>
    <property type="molecule type" value="Genomic_DNA"/>
</dbReference>
<organism evidence="2 3">
    <name type="scientific">Nitratireductor indicus C115</name>
    <dbReference type="NCBI Taxonomy" id="1231190"/>
    <lineage>
        <taxon>Bacteria</taxon>
        <taxon>Pseudomonadati</taxon>
        <taxon>Pseudomonadota</taxon>
        <taxon>Alphaproteobacteria</taxon>
        <taxon>Hyphomicrobiales</taxon>
        <taxon>Phyllobacteriaceae</taxon>
        <taxon>Nitratireductor</taxon>
    </lineage>
</organism>